<dbReference type="EnsemblBacteria" id="AAF12153">
    <property type="protein sequence ID" value="AAF12153"/>
    <property type="gene ID" value="DR_2614"/>
</dbReference>
<gene>
    <name evidence="2" type="ordered locus">DR_2614</name>
</gene>
<evidence type="ECO:0000313" key="2">
    <source>
        <dbReference type="EMBL" id="AAF12153.1"/>
    </source>
</evidence>
<dbReference type="HOGENOM" id="CLU_1183471_0_0_0"/>
<dbReference type="PROSITE" id="PS51708">
    <property type="entry name" value="CHAD"/>
    <property type="match status" value="1"/>
</dbReference>
<dbReference type="PANTHER" id="PTHR39339:SF1">
    <property type="entry name" value="CHAD DOMAIN-CONTAINING PROTEIN"/>
    <property type="match status" value="1"/>
</dbReference>
<dbReference type="Pfam" id="PF05235">
    <property type="entry name" value="CHAD"/>
    <property type="match status" value="1"/>
</dbReference>
<accession>Q9RR82</accession>
<evidence type="ECO:0000313" key="3">
    <source>
        <dbReference type="Proteomes" id="UP000002524"/>
    </source>
</evidence>
<proteinExistence type="predicted"/>
<dbReference type="InterPro" id="IPR038186">
    <property type="entry name" value="CHAD_dom_sf"/>
</dbReference>
<sequence length="250" mass="28647">MSKSSKKGKTGTDQRASLGAQLSGLWPALVQGDPKAVHEARKLTRKVGAELSVTGAPKKVRRAWRDLRRAVAPLRDHDVAGEHLAAALEEQGRSPHEIADFRRDWQRRRAELLAGVQWPEQPPLPERPDKFKRRARRTLAHEAQDLLDDTPAVLKAESPETWHEWRKALKHYRYTLELVDKSPDVLLNTLDALGRMQDAEVVRGLLTENQLLPDQREALLARELEARRTSQEQVRTLWPDLKKHLKAQRR</sequence>
<dbReference type="InterPro" id="IPR007899">
    <property type="entry name" value="CHAD_dom"/>
</dbReference>
<dbReference type="AlphaFoldDB" id="Q9RR82"/>
<dbReference type="SMART" id="SM00880">
    <property type="entry name" value="CHAD"/>
    <property type="match status" value="1"/>
</dbReference>
<dbReference type="OrthoDB" id="65171at2"/>
<protein>
    <recommendedName>
        <fullName evidence="1">CHAD domain-containing protein</fullName>
    </recommendedName>
</protein>
<dbReference type="STRING" id="243230.DR_2614"/>
<dbReference type="PANTHER" id="PTHR39339">
    <property type="entry name" value="SLR1444 PROTEIN"/>
    <property type="match status" value="1"/>
</dbReference>
<dbReference type="GeneID" id="69518868"/>
<dbReference type="PaxDb" id="243230-DR_2614"/>
<evidence type="ECO:0000259" key="1">
    <source>
        <dbReference type="PROSITE" id="PS51708"/>
    </source>
</evidence>
<feature type="domain" description="CHAD" evidence="1">
    <location>
        <begin position="7"/>
        <end position="243"/>
    </location>
</feature>
<name>Q9RR82_DEIRA</name>
<dbReference type="EMBL" id="AE000513">
    <property type="protein sequence ID" value="AAF12153.1"/>
    <property type="molecule type" value="Genomic_DNA"/>
</dbReference>
<dbReference type="Proteomes" id="UP000002524">
    <property type="component" value="Chromosome 1"/>
</dbReference>
<dbReference type="InParanoid" id="Q9RR82"/>
<dbReference type="PATRIC" id="fig|243230.17.peg.2861"/>
<dbReference type="RefSeq" id="WP_010889238.1">
    <property type="nucleotide sequence ID" value="NC_001263.1"/>
</dbReference>
<dbReference type="KEGG" id="dra:DR_2614"/>
<reference evidence="2 3" key="1">
    <citation type="journal article" date="1999" name="Science">
        <title>Genome sequence of the radioresistant bacterium Deinococcus radiodurans R1.</title>
        <authorList>
            <person name="White O."/>
            <person name="Eisen J.A."/>
            <person name="Heidelberg J.F."/>
            <person name="Hickey E.K."/>
            <person name="Peterson J.D."/>
            <person name="Dodson R.J."/>
            <person name="Haft D.H."/>
            <person name="Gwinn M.L."/>
            <person name="Nelson W.C."/>
            <person name="Richardson D.L."/>
            <person name="Moffat K.S."/>
            <person name="Qin H."/>
            <person name="Jiang L."/>
            <person name="Pamphile W."/>
            <person name="Crosby M."/>
            <person name="Shen M."/>
            <person name="Vamathevan J.J."/>
            <person name="Lam P."/>
            <person name="McDonald L."/>
            <person name="Utterback T."/>
            <person name="Zalewski C."/>
            <person name="Makarova K.S."/>
            <person name="Aravind L."/>
            <person name="Daly M.J."/>
            <person name="Minton K.W."/>
            <person name="Fleischmann R.D."/>
            <person name="Ketchum K.A."/>
            <person name="Nelson K.E."/>
            <person name="Salzberg S."/>
            <person name="Smith H.O."/>
            <person name="Venter J.C."/>
            <person name="Fraser C.M."/>
        </authorList>
    </citation>
    <scope>NUCLEOTIDE SEQUENCE [LARGE SCALE GENOMIC DNA]</scope>
    <source>
        <strain evidence="3">ATCC 13939 / DSM 20539 / JCM 16871 / LMG 4051 / NBRC 15346 / NCIMB 9279 / R1 / VKM B-1422</strain>
    </source>
</reference>
<dbReference type="Gene3D" id="1.40.20.10">
    <property type="entry name" value="CHAD domain"/>
    <property type="match status" value="1"/>
</dbReference>
<keyword evidence="3" id="KW-1185">Reference proteome</keyword>
<dbReference type="PIR" id="D75253">
    <property type="entry name" value="D75253"/>
</dbReference>
<organism evidence="2 3">
    <name type="scientific">Deinococcus radiodurans (strain ATCC 13939 / DSM 20539 / JCM 16871 / CCUG 27074 / LMG 4051 / NBRC 15346 / NCIMB 9279 / VKM B-1422 / R1)</name>
    <dbReference type="NCBI Taxonomy" id="243230"/>
    <lineage>
        <taxon>Bacteria</taxon>
        <taxon>Thermotogati</taxon>
        <taxon>Deinococcota</taxon>
        <taxon>Deinococci</taxon>
        <taxon>Deinococcales</taxon>
        <taxon>Deinococcaceae</taxon>
        <taxon>Deinococcus</taxon>
    </lineage>
</organism>
<dbReference type="eggNOG" id="COG5607">
    <property type="taxonomic scope" value="Bacteria"/>
</dbReference>